<dbReference type="Pfam" id="PF05335">
    <property type="entry name" value="DUF745"/>
    <property type="match status" value="1"/>
</dbReference>
<dbReference type="Proteomes" id="UP001652661">
    <property type="component" value="Chromosome X"/>
</dbReference>
<accession>A0A6P4J3R5</accession>
<reference evidence="4" key="1">
    <citation type="submission" date="2025-08" db="UniProtKB">
        <authorList>
            <consortium name="RefSeq"/>
        </authorList>
    </citation>
    <scope>IDENTIFICATION</scope>
    <source>
        <strain evidence="4">14028-0561.14</strain>
        <tissue evidence="4">Whole fly</tissue>
    </source>
</reference>
<dbReference type="PANTHER" id="PTHR37161">
    <property type="entry name" value="HDC10475"/>
    <property type="match status" value="1"/>
</dbReference>
<keyword evidence="2" id="KW-0732">Signal</keyword>
<evidence type="ECO:0000256" key="2">
    <source>
        <dbReference type="SAM" id="SignalP"/>
    </source>
</evidence>
<organism evidence="3 4">
    <name type="scientific">Drosophila kikkawai</name>
    <name type="common">Fruit fly</name>
    <dbReference type="NCBI Taxonomy" id="30033"/>
    <lineage>
        <taxon>Eukaryota</taxon>
        <taxon>Metazoa</taxon>
        <taxon>Ecdysozoa</taxon>
        <taxon>Arthropoda</taxon>
        <taxon>Hexapoda</taxon>
        <taxon>Insecta</taxon>
        <taxon>Pterygota</taxon>
        <taxon>Neoptera</taxon>
        <taxon>Endopterygota</taxon>
        <taxon>Diptera</taxon>
        <taxon>Brachycera</taxon>
        <taxon>Muscomorpha</taxon>
        <taxon>Ephydroidea</taxon>
        <taxon>Drosophilidae</taxon>
        <taxon>Drosophila</taxon>
        <taxon>Sophophora</taxon>
    </lineage>
</organism>
<evidence type="ECO:0000313" key="4">
    <source>
        <dbReference type="RefSeq" id="XP_017029951.1"/>
    </source>
</evidence>
<dbReference type="InterPro" id="IPR007999">
    <property type="entry name" value="DUF745"/>
</dbReference>
<proteinExistence type="predicted"/>
<dbReference type="OrthoDB" id="7869386at2759"/>
<gene>
    <name evidence="4" type="primary">LOC108079927</name>
</gene>
<dbReference type="GeneID" id="108079927"/>
<feature type="signal peptide" evidence="2">
    <location>
        <begin position="1"/>
        <end position="24"/>
    </location>
</feature>
<dbReference type="AlphaFoldDB" id="A0A6P4J3R5"/>
<keyword evidence="3" id="KW-1185">Reference proteome</keyword>
<keyword evidence="1" id="KW-0175">Coiled coil</keyword>
<dbReference type="PANTHER" id="PTHR37161:SF2">
    <property type="entry name" value="AT11648P-RELATED"/>
    <property type="match status" value="1"/>
</dbReference>
<dbReference type="OMA" id="EELHNCM"/>
<evidence type="ECO:0000313" key="3">
    <source>
        <dbReference type="Proteomes" id="UP001652661"/>
    </source>
</evidence>
<protein>
    <submittedName>
        <fullName evidence="4">Axoneme-associated protein mst101(1)-like</fullName>
    </submittedName>
</protein>
<evidence type="ECO:0000256" key="1">
    <source>
        <dbReference type="SAM" id="Coils"/>
    </source>
</evidence>
<name>A0A6P4J3R5_DROKI</name>
<sequence>MCWLFLMPITILLVASLLLGGITTATFNCERYSPRMSFCKSNLEKATQVAAEAAKAAKAALDAQTDAGEAASQQVKLMLSERAQQAAKAATQVLAGKKHQLDILAKRLDENRKAIEEGKRAIAATICTLKRSLWIRDNTRQGLKNMIRMYKESRSTRADIKYLAAFAQQEEAEKKKLLQAALRRLVELKKCMKQAQAELKKIRESVKKANCAAVEARQRSDLLRKLVPKIKKLKREDLKTVKDFLLKRRRSHIRN</sequence>
<feature type="coiled-coil region" evidence="1">
    <location>
        <begin position="178"/>
        <end position="219"/>
    </location>
</feature>
<dbReference type="RefSeq" id="XP_017029951.1">
    <property type="nucleotide sequence ID" value="XM_017174462.1"/>
</dbReference>
<feature type="chain" id="PRO_5027908100" evidence="2">
    <location>
        <begin position="25"/>
        <end position="255"/>
    </location>
</feature>